<dbReference type="AlphaFoldDB" id="A0A8H5D0G9"/>
<comment type="caution">
    <text evidence="3">The sequence shown here is derived from an EMBL/GenBank/DDBJ whole genome shotgun (WGS) entry which is preliminary data.</text>
</comment>
<evidence type="ECO:0000256" key="1">
    <source>
        <dbReference type="SAM" id="MobiDB-lite"/>
    </source>
</evidence>
<dbReference type="InterPro" id="IPR021331">
    <property type="entry name" value="Hva1_TUDOR"/>
</dbReference>
<feature type="domain" description="Hypervirulence associated protein TUDOR" evidence="2">
    <location>
        <begin position="20"/>
        <end position="62"/>
    </location>
</feature>
<dbReference type="Pfam" id="PF11160">
    <property type="entry name" value="Hva1_TUDOR"/>
    <property type="match status" value="1"/>
</dbReference>
<sequence length="62" mass="6751">MSTPSNSQVTDRSGQQIHEGDRVTMKAQGGWREGDVGEIVTSAEHQTEKGVKNTPKVLLTDQ</sequence>
<keyword evidence="4" id="KW-1185">Reference proteome</keyword>
<proteinExistence type="predicted"/>
<dbReference type="Gene3D" id="2.30.30.1060">
    <property type="match status" value="1"/>
</dbReference>
<dbReference type="OrthoDB" id="2138648at2759"/>
<protein>
    <recommendedName>
        <fullName evidence="2">Hypervirulence associated protein TUDOR domain-containing protein</fullName>
    </recommendedName>
</protein>
<evidence type="ECO:0000313" key="3">
    <source>
        <dbReference type="EMBL" id="KAF5351336.1"/>
    </source>
</evidence>
<feature type="compositionally biased region" description="Polar residues" evidence="1">
    <location>
        <begin position="1"/>
        <end position="16"/>
    </location>
</feature>
<gene>
    <name evidence="3" type="ORF">D9758_008009</name>
</gene>
<dbReference type="Proteomes" id="UP000559256">
    <property type="component" value="Unassembled WGS sequence"/>
</dbReference>
<organism evidence="3 4">
    <name type="scientific">Tetrapyrgos nigripes</name>
    <dbReference type="NCBI Taxonomy" id="182062"/>
    <lineage>
        <taxon>Eukaryota</taxon>
        <taxon>Fungi</taxon>
        <taxon>Dikarya</taxon>
        <taxon>Basidiomycota</taxon>
        <taxon>Agaricomycotina</taxon>
        <taxon>Agaricomycetes</taxon>
        <taxon>Agaricomycetidae</taxon>
        <taxon>Agaricales</taxon>
        <taxon>Marasmiineae</taxon>
        <taxon>Marasmiaceae</taxon>
        <taxon>Tetrapyrgos</taxon>
    </lineage>
</organism>
<accession>A0A8H5D0G9</accession>
<name>A0A8H5D0G9_9AGAR</name>
<evidence type="ECO:0000313" key="4">
    <source>
        <dbReference type="Proteomes" id="UP000559256"/>
    </source>
</evidence>
<feature type="region of interest" description="Disordered" evidence="1">
    <location>
        <begin position="1"/>
        <end position="62"/>
    </location>
</feature>
<evidence type="ECO:0000259" key="2">
    <source>
        <dbReference type="Pfam" id="PF11160"/>
    </source>
</evidence>
<reference evidence="3 4" key="1">
    <citation type="journal article" date="2020" name="ISME J.">
        <title>Uncovering the hidden diversity of litter-decomposition mechanisms in mushroom-forming fungi.</title>
        <authorList>
            <person name="Floudas D."/>
            <person name="Bentzer J."/>
            <person name="Ahren D."/>
            <person name="Johansson T."/>
            <person name="Persson P."/>
            <person name="Tunlid A."/>
        </authorList>
    </citation>
    <scope>NUCLEOTIDE SEQUENCE [LARGE SCALE GENOMIC DNA]</scope>
    <source>
        <strain evidence="3 4">CBS 291.85</strain>
    </source>
</reference>
<dbReference type="EMBL" id="JAACJM010000071">
    <property type="protein sequence ID" value="KAF5351336.1"/>
    <property type="molecule type" value="Genomic_DNA"/>
</dbReference>